<sequence>MVLHVTNMCCGIKLRTICFVIAYLHLVSCVLDIAFHLLTVAIVTDGFQCDVNYDKFSAIPWAVVEPLLLVLNLGTHGFYPFPGTFRRQYNMYVEYTSIIAEPRCYPGILHVYLVDILNFLINLIWLRIVVSYLGALYKRNPEPMRMFLSLSIVKVVMQIIYFGYQPHFFDIFGNETYWFLKLLDIFIAVVFITIIQKYTKALRLERATGISEKPPSYVECLINASLQGFQRSPPKKEQVIDIDEKKTVEKPNIESPA</sequence>
<dbReference type="RefSeq" id="XP_028040286.1">
    <property type="nucleotide sequence ID" value="XM_028184485.1"/>
</dbReference>
<evidence type="ECO:0000256" key="1">
    <source>
        <dbReference type="SAM" id="MobiDB-lite"/>
    </source>
</evidence>
<accession>A0A6J2KH78</accession>
<dbReference type="AlphaFoldDB" id="A0A6J2KH78"/>
<feature type="transmembrane region" description="Helical" evidence="2">
    <location>
        <begin position="147"/>
        <end position="164"/>
    </location>
</feature>
<evidence type="ECO:0000256" key="2">
    <source>
        <dbReference type="SAM" id="Phobius"/>
    </source>
</evidence>
<dbReference type="KEGG" id="bman:114250571"/>
<name>A0A6J2KH78_BOMMA</name>
<keyword evidence="2" id="KW-0472">Membrane</keyword>
<keyword evidence="2" id="KW-0812">Transmembrane</keyword>
<evidence type="ECO:0000313" key="3">
    <source>
        <dbReference type="Proteomes" id="UP000504629"/>
    </source>
</evidence>
<feature type="region of interest" description="Disordered" evidence="1">
    <location>
        <begin position="232"/>
        <end position="257"/>
    </location>
</feature>
<organism evidence="3 5">
    <name type="scientific">Bombyx mandarina</name>
    <name type="common">Wild silk moth</name>
    <name type="synonym">Wild silkworm</name>
    <dbReference type="NCBI Taxonomy" id="7092"/>
    <lineage>
        <taxon>Eukaryota</taxon>
        <taxon>Metazoa</taxon>
        <taxon>Ecdysozoa</taxon>
        <taxon>Arthropoda</taxon>
        <taxon>Hexapoda</taxon>
        <taxon>Insecta</taxon>
        <taxon>Pterygota</taxon>
        <taxon>Neoptera</taxon>
        <taxon>Endopterygota</taxon>
        <taxon>Lepidoptera</taxon>
        <taxon>Glossata</taxon>
        <taxon>Ditrysia</taxon>
        <taxon>Bombycoidea</taxon>
        <taxon>Bombycidae</taxon>
        <taxon>Bombycinae</taxon>
        <taxon>Bombyx</taxon>
    </lineage>
</organism>
<dbReference type="Proteomes" id="UP000504629">
    <property type="component" value="Unplaced"/>
</dbReference>
<dbReference type="OrthoDB" id="7461964at2759"/>
<evidence type="ECO:0000313" key="4">
    <source>
        <dbReference type="RefSeq" id="XP_028040286.1"/>
    </source>
</evidence>
<reference evidence="4 5" key="1">
    <citation type="submission" date="2025-04" db="UniProtKB">
        <authorList>
            <consortium name="RefSeq"/>
        </authorList>
    </citation>
    <scope>IDENTIFICATION</scope>
    <source>
        <tissue evidence="4 5">Silk gland</tissue>
    </source>
</reference>
<feature type="transmembrane region" description="Helical" evidence="2">
    <location>
        <begin position="20"/>
        <end position="44"/>
    </location>
</feature>
<feature type="compositionally biased region" description="Basic and acidic residues" evidence="1">
    <location>
        <begin position="234"/>
        <end position="257"/>
    </location>
</feature>
<proteinExistence type="predicted"/>
<keyword evidence="2" id="KW-1133">Transmembrane helix</keyword>
<feature type="transmembrane region" description="Helical" evidence="2">
    <location>
        <begin position="116"/>
        <end position="135"/>
    </location>
</feature>
<feature type="transmembrane region" description="Helical" evidence="2">
    <location>
        <begin position="176"/>
        <end position="195"/>
    </location>
</feature>
<gene>
    <name evidence="4 5" type="primary">LOC114250571</name>
</gene>
<keyword evidence="3" id="KW-1185">Reference proteome</keyword>
<dbReference type="GeneID" id="114250571"/>
<evidence type="ECO:0000313" key="5">
    <source>
        <dbReference type="RefSeq" id="XP_028040287.1"/>
    </source>
</evidence>
<protein>
    <submittedName>
        <fullName evidence="4 5">Uncharacterized protein LOC114250571</fullName>
    </submittedName>
</protein>
<dbReference type="RefSeq" id="XP_028040287.1">
    <property type="nucleotide sequence ID" value="XM_028184486.1"/>
</dbReference>
<feature type="transmembrane region" description="Helical" evidence="2">
    <location>
        <begin position="56"/>
        <end position="79"/>
    </location>
</feature>